<gene>
    <name evidence="1" type="ORF">ACFQ1E_08095</name>
</gene>
<evidence type="ECO:0000313" key="1">
    <source>
        <dbReference type="EMBL" id="MFD0946293.1"/>
    </source>
</evidence>
<sequence length="72" mass="8104">MSMRDAYRKVIDAAPRRLRRGIAIYFAVRALDHVAKNSMLPAQARYAKEVADIARPFVPAEVTDLFREAGAE</sequence>
<dbReference type="Proteomes" id="UP001596977">
    <property type="component" value="Unassembled WGS sequence"/>
</dbReference>
<protein>
    <submittedName>
        <fullName evidence="1">Uncharacterized protein</fullName>
    </submittedName>
</protein>
<reference evidence="2" key="1">
    <citation type="journal article" date="2019" name="Int. J. Syst. Evol. Microbiol.">
        <title>The Global Catalogue of Microorganisms (GCM) 10K type strain sequencing project: providing services to taxonomists for standard genome sequencing and annotation.</title>
        <authorList>
            <consortium name="The Broad Institute Genomics Platform"/>
            <consortium name="The Broad Institute Genome Sequencing Center for Infectious Disease"/>
            <person name="Wu L."/>
            <person name="Ma J."/>
        </authorList>
    </citation>
    <scope>NUCLEOTIDE SEQUENCE [LARGE SCALE GENOMIC DNA]</scope>
    <source>
        <strain evidence="2">CCUG 62982</strain>
    </source>
</reference>
<proteinExistence type="predicted"/>
<comment type="caution">
    <text evidence="1">The sequence shown here is derived from an EMBL/GenBank/DDBJ whole genome shotgun (WGS) entry which is preliminary data.</text>
</comment>
<accession>A0ABW3H819</accession>
<dbReference type="RefSeq" id="WP_264943665.1">
    <property type="nucleotide sequence ID" value="NZ_JAPDRA010000003.1"/>
</dbReference>
<evidence type="ECO:0000313" key="2">
    <source>
        <dbReference type="Proteomes" id="UP001596977"/>
    </source>
</evidence>
<name>A0ABW3H819_9SPHN</name>
<dbReference type="EMBL" id="JBHTJG010000003">
    <property type="protein sequence ID" value="MFD0946293.1"/>
    <property type="molecule type" value="Genomic_DNA"/>
</dbReference>
<organism evidence="1 2">
    <name type="scientific">Sphingomonas canadensis</name>
    <dbReference type="NCBI Taxonomy" id="1219257"/>
    <lineage>
        <taxon>Bacteria</taxon>
        <taxon>Pseudomonadati</taxon>
        <taxon>Pseudomonadota</taxon>
        <taxon>Alphaproteobacteria</taxon>
        <taxon>Sphingomonadales</taxon>
        <taxon>Sphingomonadaceae</taxon>
        <taxon>Sphingomonas</taxon>
    </lineage>
</organism>
<keyword evidence="2" id="KW-1185">Reference proteome</keyword>